<dbReference type="PANTHER" id="PTHR23282">
    <property type="entry name" value="APICAL ENDOSOMAL GLYCOPROTEIN PRECURSOR"/>
    <property type="match status" value="1"/>
</dbReference>
<dbReference type="SUPFAM" id="SSF49265">
    <property type="entry name" value="Fibronectin type III"/>
    <property type="match status" value="1"/>
</dbReference>
<dbReference type="Gene3D" id="2.60.120.200">
    <property type="match status" value="1"/>
</dbReference>
<evidence type="ECO:0000256" key="1">
    <source>
        <dbReference type="ARBA" id="ARBA00022729"/>
    </source>
</evidence>
<dbReference type="SUPFAM" id="SSF49899">
    <property type="entry name" value="Concanavalin A-like lectins/glucanases"/>
    <property type="match status" value="1"/>
</dbReference>
<dbReference type="GO" id="GO:0016020">
    <property type="term" value="C:membrane"/>
    <property type="evidence" value="ECO:0007669"/>
    <property type="project" value="InterPro"/>
</dbReference>
<dbReference type="Proteomes" id="UP000315540">
    <property type="component" value="Unassembled WGS sequence"/>
</dbReference>
<feature type="domain" description="Fibronectin type-III" evidence="3">
    <location>
        <begin position="497"/>
        <end position="582"/>
    </location>
</feature>
<evidence type="ECO:0000313" key="5">
    <source>
        <dbReference type="Proteomes" id="UP000315540"/>
    </source>
</evidence>
<dbReference type="Gene3D" id="2.60.40.10">
    <property type="entry name" value="Immunoglobulins"/>
    <property type="match status" value="1"/>
</dbReference>
<dbReference type="GO" id="GO:0004553">
    <property type="term" value="F:hydrolase activity, hydrolyzing O-glycosyl compounds"/>
    <property type="evidence" value="ECO:0007669"/>
    <property type="project" value="UniProtKB-ARBA"/>
</dbReference>
<keyword evidence="5" id="KW-1185">Reference proteome</keyword>
<dbReference type="Pfam" id="PF18962">
    <property type="entry name" value="Por_Secre_tail"/>
    <property type="match status" value="1"/>
</dbReference>
<proteinExistence type="predicted"/>
<dbReference type="InterPro" id="IPR051560">
    <property type="entry name" value="MAM_domain-containing"/>
</dbReference>
<dbReference type="OrthoDB" id="1488385at2"/>
<dbReference type="InterPro" id="IPR000998">
    <property type="entry name" value="MAM_dom"/>
</dbReference>
<gene>
    <name evidence="4" type="ORF">FHK87_11335</name>
</gene>
<protein>
    <submittedName>
        <fullName evidence="4">T9SS type A sorting domain-containing protein</fullName>
    </submittedName>
</protein>
<organism evidence="4 5">
    <name type="scientific">Aquimarina algicola</name>
    <dbReference type="NCBI Taxonomy" id="2589995"/>
    <lineage>
        <taxon>Bacteria</taxon>
        <taxon>Pseudomonadati</taxon>
        <taxon>Bacteroidota</taxon>
        <taxon>Flavobacteriia</taxon>
        <taxon>Flavobacteriales</taxon>
        <taxon>Flavobacteriaceae</taxon>
        <taxon>Aquimarina</taxon>
    </lineage>
</organism>
<dbReference type="InterPro" id="IPR026444">
    <property type="entry name" value="Secre_tail"/>
</dbReference>
<dbReference type="PROSITE" id="PS50853">
    <property type="entry name" value="FN3"/>
    <property type="match status" value="1"/>
</dbReference>
<dbReference type="InterPro" id="IPR003961">
    <property type="entry name" value="FN3_dom"/>
</dbReference>
<dbReference type="AlphaFoldDB" id="A0A504J710"/>
<dbReference type="SMART" id="SM00060">
    <property type="entry name" value="FN3"/>
    <property type="match status" value="1"/>
</dbReference>
<accession>A0A504J710</accession>
<evidence type="ECO:0000259" key="3">
    <source>
        <dbReference type="PROSITE" id="PS50853"/>
    </source>
</evidence>
<evidence type="ECO:0000313" key="4">
    <source>
        <dbReference type="EMBL" id="TPN86334.1"/>
    </source>
</evidence>
<dbReference type="EMBL" id="VFWZ01000003">
    <property type="protein sequence ID" value="TPN86334.1"/>
    <property type="molecule type" value="Genomic_DNA"/>
</dbReference>
<dbReference type="PROSITE" id="PS50060">
    <property type="entry name" value="MAM_2"/>
    <property type="match status" value="1"/>
</dbReference>
<keyword evidence="1" id="KW-0732">Signal</keyword>
<feature type="domain" description="MAM" evidence="2">
    <location>
        <begin position="596"/>
        <end position="766"/>
    </location>
</feature>
<dbReference type="SMART" id="SM00137">
    <property type="entry name" value="MAM"/>
    <property type="match status" value="1"/>
</dbReference>
<comment type="caution">
    <text evidence="4">The sequence shown here is derived from an EMBL/GenBank/DDBJ whole genome shotgun (WGS) entry which is preliminary data.</text>
</comment>
<dbReference type="InterPro" id="IPR013783">
    <property type="entry name" value="Ig-like_fold"/>
</dbReference>
<dbReference type="CDD" id="cd06263">
    <property type="entry name" value="MAM"/>
    <property type="match status" value="1"/>
</dbReference>
<dbReference type="GO" id="GO:0005975">
    <property type="term" value="P:carbohydrate metabolic process"/>
    <property type="evidence" value="ECO:0007669"/>
    <property type="project" value="UniProtKB-ARBA"/>
</dbReference>
<dbReference type="CDD" id="cd00063">
    <property type="entry name" value="FN3"/>
    <property type="match status" value="1"/>
</dbReference>
<dbReference type="PANTHER" id="PTHR23282:SF101">
    <property type="entry name" value="MAM DOMAIN-CONTAINING PROTEIN"/>
    <property type="match status" value="1"/>
</dbReference>
<dbReference type="NCBIfam" id="TIGR04183">
    <property type="entry name" value="Por_Secre_tail"/>
    <property type="match status" value="1"/>
</dbReference>
<name>A0A504J710_9FLAO</name>
<evidence type="ECO:0000259" key="2">
    <source>
        <dbReference type="PROSITE" id="PS50060"/>
    </source>
</evidence>
<dbReference type="InterPro" id="IPR013320">
    <property type="entry name" value="ConA-like_dom_sf"/>
</dbReference>
<dbReference type="Pfam" id="PF00041">
    <property type="entry name" value="fn3"/>
    <property type="match status" value="1"/>
</dbReference>
<dbReference type="Pfam" id="PF00629">
    <property type="entry name" value="MAM"/>
    <property type="match status" value="1"/>
</dbReference>
<dbReference type="InterPro" id="IPR036116">
    <property type="entry name" value="FN3_sf"/>
</dbReference>
<reference evidence="4 5" key="1">
    <citation type="submission" date="2019-06" db="EMBL/GenBank/DDBJ databases">
        <authorList>
            <person name="Meng X."/>
        </authorList>
    </citation>
    <scope>NUCLEOTIDE SEQUENCE [LARGE SCALE GENOMIC DNA]</scope>
    <source>
        <strain evidence="4 5">M625</strain>
    </source>
</reference>
<sequence>MDNIISAKGIIKNGSEKRRGKNTFVPGKGLPAAGQSDPLAQVQQKSTKAAISTQVASFDTFEGFSTPTDPTGAIGPNHYVYAFNTGFGIRDRNGNVLLPEASLATLFPNESDNSDGDPIVVYDNFADRFVIMQFFGSSPSEPEKGFLIAVSQGPDPINDGWFSYRFDTDTFPDYEKLSIWSDGYYITANKDQNSPDVNDVVFALERDLMLVGDPNAQMIGFPLPGAETNGFYSPGGSNATGINLPPVGVGHSILYLQDDSWAGVNQDHIKVWTTDVDWVNPANSTISQPQEITTAPFDSVFDNGSFSNLEQPSGPDIDALQATMMYMTHYRRFGTHNSIVLNFAVDLDGTDSLAGIRWYELRQTADGQPWTIYQEGTYAQPDGLSAFCGSMAMDAQGNIGLGYTVVSTSVFPSLRYTGRLASDPLGTMTAAEQVSVNGNNPSGSFRYGDYGQMTIDPLDDMTFWYTGEYFGTNSIRKNYVVAFKLEPEIIDNEAPTAPTNLTAIDTTARQITLQWNSATDNIGVTSYDVYRDATLLETVTDTVYVANRLTPLTTYEFFVVAKDASNNESPASNSISVTTLESTTGPGCVDGLLLPYAESFESGIGAWTQDATDDLDWLQNSGGTPSRNTGPSSADDGVSYLFVEASGNGTGFPQKRATLNSPCFDLNDAGSAVFSFRYHMFGGTDFGSLALEATNDEGVTWTSIWSRTGNQGNSWQTATVDLADYIGSGLQLRFVRVTGSTWQADAAIDKIELSTGSGSGGSNCATGDITVSITFDNYPEETSWTLTDAAGTIVASESYSASNPDGSTVTETISGLATGSYTFTINDAFGDGICCEFGNGSYTVSSSAGEILSGGDFTDSESTDFCVENTAVKLDTYDLADITKDDSRFVLSPNPVTRGTLNISVEKIPVQQLEIFSMFGQKVYVAGKKDNTSQVDVSALPSGTYFARITAEEAVVTRRFIIK</sequence>